<evidence type="ECO:0000256" key="2">
    <source>
        <dbReference type="SAM" id="Coils"/>
    </source>
</evidence>
<dbReference type="AlphaFoldDB" id="A0A9K3CUI9"/>
<comment type="caution">
    <text evidence="5">The sequence shown here is derived from an EMBL/GenBank/DDBJ whole genome shotgun (WGS) entry which is preliminary data.</text>
</comment>
<feature type="coiled-coil region" evidence="2">
    <location>
        <begin position="5"/>
        <end position="43"/>
    </location>
</feature>
<protein>
    <recommendedName>
        <fullName evidence="4">DUF4200 domain-containing protein</fullName>
    </recommendedName>
</protein>
<reference evidence="5 6" key="1">
    <citation type="journal article" date="2018" name="PLoS ONE">
        <title>The draft genome of Kipferlia bialata reveals reductive genome evolution in fornicate parasites.</title>
        <authorList>
            <person name="Tanifuji G."/>
            <person name="Takabayashi S."/>
            <person name="Kume K."/>
            <person name="Takagi M."/>
            <person name="Nakayama T."/>
            <person name="Kamikawa R."/>
            <person name="Inagaki Y."/>
            <person name="Hashimoto T."/>
        </authorList>
    </citation>
    <scope>NUCLEOTIDE SEQUENCE [LARGE SCALE GENOMIC DNA]</scope>
    <source>
        <strain evidence="5">NY0173</strain>
    </source>
</reference>
<keyword evidence="6" id="KW-1185">Reference proteome</keyword>
<dbReference type="PANTHER" id="PTHR21683:SF2">
    <property type="entry name" value="COILED-COIL DOMAIN-CONTAINING PROTEIN 42 LIKE-2-LIKE"/>
    <property type="match status" value="1"/>
</dbReference>
<dbReference type="EMBL" id="BDIP01000954">
    <property type="protein sequence ID" value="GIQ83177.1"/>
    <property type="molecule type" value="Genomic_DNA"/>
</dbReference>
<evidence type="ECO:0000313" key="6">
    <source>
        <dbReference type="Proteomes" id="UP000265618"/>
    </source>
</evidence>
<evidence type="ECO:0000256" key="1">
    <source>
        <dbReference type="ARBA" id="ARBA00023054"/>
    </source>
</evidence>
<gene>
    <name evidence="5" type="ORF">KIPB_004452</name>
</gene>
<evidence type="ECO:0000259" key="4">
    <source>
        <dbReference type="Pfam" id="PF13863"/>
    </source>
</evidence>
<accession>A0A9K3CUI9</accession>
<sequence>RQKELDESLRRLNKFIQENNTKKQQAELKAKEEKLQATQLDESIRSLLLYTKNLRKRLSMLKVEVKHMGRFGQFLESVLEVSEEFNTVEDVLKRFETLKTTNQDLASRSNTAVQRNEAAKKELAQVRMSRDDDVMQLNTRIAQVLHTLDDETTDLSPEESLDKQLSSAQDALVGVSACYLGIDNLYSRVRSVTTVPRPLETETEAKLSRIAFFIQDLEAILQEVRRTEQRDRDKERERERETQSQTK</sequence>
<dbReference type="PANTHER" id="PTHR21683">
    <property type="entry name" value="COILED-COIL DOMAIN-CONTAINING PROTEIN 42 LIKE-2-LIKE-RELATED"/>
    <property type="match status" value="1"/>
</dbReference>
<feature type="non-terminal residue" evidence="5">
    <location>
        <position position="1"/>
    </location>
</feature>
<keyword evidence="1 2" id="KW-0175">Coiled coil</keyword>
<dbReference type="Proteomes" id="UP000265618">
    <property type="component" value="Unassembled WGS sequence"/>
</dbReference>
<dbReference type="GO" id="GO:0005856">
    <property type="term" value="C:cytoskeleton"/>
    <property type="evidence" value="ECO:0007669"/>
    <property type="project" value="UniProtKB-ARBA"/>
</dbReference>
<evidence type="ECO:0000313" key="5">
    <source>
        <dbReference type="EMBL" id="GIQ83177.1"/>
    </source>
</evidence>
<organism evidence="5 6">
    <name type="scientific">Kipferlia bialata</name>
    <dbReference type="NCBI Taxonomy" id="797122"/>
    <lineage>
        <taxon>Eukaryota</taxon>
        <taxon>Metamonada</taxon>
        <taxon>Carpediemonas-like organisms</taxon>
        <taxon>Kipferlia</taxon>
    </lineage>
</organism>
<evidence type="ECO:0000256" key="3">
    <source>
        <dbReference type="SAM" id="MobiDB-lite"/>
    </source>
</evidence>
<proteinExistence type="predicted"/>
<dbReference type="OrthoDB" id="10264298at2759"/>
<dbReference type="Pfam" id="PF13863">
    <property type="entry name" value="DUF4200"/>
    <property type="match status" value="1"/>
</dbReference>
<feature type="domain" description="DUF4200" evidence="4">
    <location>
        <begin position="1"/>
        <end position="80"/>
    </location>
</feature>
<dbReference type="InterPro" id="IPR025252">
    <property type="entry name" value="DUF4200"/>
</dbReference>
<name>A0A9K3CUI9_9EUKA</name>
<dbReference type="InterPro" id="IPR051147">
    <property type="entry name" value="CFAP_domain-containing"/>
</dbReference>
<feature type="region of interest" description="Disordered" evidence="3">
    <location>
        <begin position="226"/>
        <end position="247"/>
    </location>
</feature>